<name>A0A438JFF8_VITVI</name>
<dbReference type="EMBL" id="QGNW01000044">
    <property type="protein sequence ID" value="RVX07689.1"/>
    <property type="molecule type" value="Genomic_DNA"/>
</dbReference>
<accession>A0A438JFF8</accession>
<protein>
    <recommendedName>
        <fullName evidence="3">DUF4283 domain-containing protein</fullName>
    </recommendedName>
</protein>
<evidence type="ECO:0000313" key="1">
    <source>
        <dbReference type="EMBL" id="RVX07689.1"/>
    </source>
</evidence>
<dbReference type="AlphaFoldDB" id="A0A438JFF8"/>
<comment type="caution">
    <text evidence="1">The sequence shown here is derived from an EMBL/GenBank/DDBJ whole genome shotgun (WGS) entry which is preliminary data.</text>
</comment>
<gene>
    <name evidence="1" type="ORF">CK203_021943</name>
</gene>
<reference evidence="1 2" key="1">
    <citation type="journal article" date="2018" name="PLoS Genet.">
        <title>Population sequencing reveals clonal diversity and ancestral inbreeding in the grapevine cultivar Chardonnay.</title>
        <authorList>
            <person name="Roach M.J."/>
            <person name="Johnson D.L."/>
            <person name="Bohlmann J."/>
            <person name="van Vuuren H.J."/>
            <person name="Jones S.J."/>
            <person name="Pretorius I.S."/>
            <person name="Schmidt S.A."/>
            <person name="Borneman A.R."/>
        </authorList>
    </citation>
    <scope>NUCLEOTIDE SEQUENCE [LARGE SCALE GENOMIC DNA]</scope>
    <source>
        <strain evidence="2">cv. Chardonnay</strain>
        <tissue evidence="1">Leaf</tissue>
    </source>
</reference>
<organism evidence="1 2">
    <name type="scientific">Vitis vinifera</name>
    <name type="common">Grape</name>
    <dbReference type="NCBI Taxonomy" id="29760"/>
    <lineage>
        <taxon>Eukaryota</taxon>
        <taxon>Viridiplantae</taxon>
        <taxon>Streptophyta</taxon>
        <taxon>Embryophyta</taxon>
        <taxon>Tracheophyta</taxon>
        <taxon>Spermatophyta</taxon>
        <taxon>Magnoliopsida</taxon>
        <taxon>eudicotyledons</taxon>
        <taxon>Gunneridae</taxon>
        <taxon>Pentapetalae</taxon>
        <taxon>rosids</taxon>
        <taxon>Vitales</taxon>
        <taxon>Vitaceae</taxon>
        <taxon>Viteae</taxon>
        <taxon>Vitis</taxon>
    </lineage>
</organism>
<evidence type="ECO:0000313" key="2">
    <source>
        <dbReference type="Proteomes" id="UP000288805"/>
    </source>
</evidence>
<sequence>MKKEFEMNMVVQSFARIHLVRMLKQNLYRSMMGSLLYLIASCPNISFSMGACTRYQINIGIGELDLGVTSARSNPSLRNHCGEEQGLFLLGLFWDLSLRRLLGGIEECCREEKEGRFVTSWENEGRKFRLERKINRVGRFVLCSVLDLESKRFCLVFPKGKGLLGGWPILAEKLRFLGVVTRDEAMSLQGQAVGRVEKSLDRPREVEMRVFVDVARATTERVWVAFWL</sequence>
<proteinExistence type="predicted"/>
<dbReference type="Proteomes" id="UP000288805">
    <property type="component" value="Unassembled WGS sequence"/>
</dbReference>
<evidence type="ECO:0008006" key="3">
    <source>
        <dbReference type="Google" id="ProtNLM"/>
    </source>
</evidence>